<reference evidence="1" key="1">
    <citation type="submission" date="2023-11" db="EMBL/GenBank/DDBJ databases">
        <authorList>
            <person name="Poullet M."/>
        </authorList>
    </citation>
    <scope>NUCLEOTIDE SEQUENCE</scope>
    <source>
        <strain evidence="1">E1834</strain>
    </source>
</reference>
<evidence type="ECO:0000313" key="2">
    <source>
        <dbReference type="Proteomes" id="UP001497535"/>
    </source>
</evidence>
<evidence type="ECO:0000313" key="1">
    <source>
        <dbReference type="EMBL" id="CAK5089982.1"/>
    </source>
</evidence>
<dbReference type="EMBL" id="CAVMJV010000080">
    <property type="protein sequence ID" value="CAK5089982.1"/>
    <property type="molecule type" value="Genomic_DNA"/>
</dbReference>
<name>A0ACB1AEM3_MELEN</name>
<protein>
    <submittedName>
        <fullName evidence="1">Uncharacterized protein</fullName>
    </submittedName>
</protein>
<sequence length="541" mass="58622">MSVIMKSSSSLVAVTILLLLLLLGGMMVNNTATADGGGGEENEVMQAEEKERPVGLAGHILDDRKKKVTLFVGSKPATTKEDYEGYKKKYPEACDVELGEDQEKGYIILSYSKTSKAAESGCTVDLYTDLEDKIEFNVFLRNVEGGGPAGCLKQLDDKKFDGYNDNVLPFAYSHPTILEELREKGPKLDISAAGCKSDVCFDKVCIKKTGLELRWAKSFKNVEHIDLLINPIGSPSYKHASEEMKLFEKRTTYGKVKIEKADKYSVRFGKDEALEPYNEYNCTQNPAGNILTPLTWEINGTNPVDPKKKHLLAFHLLPQKASRMIQWSLPPIGNKIPKGVSEESPKGPECEELQILFSTANYDLLTVVPQTTTTTTSSTTTTTTQPTTTTVTTTTEEPKSSALTIIIVVVVVLLLCSSCAGALVFFFFLKKGGGGDGADDEDKSKMGDNKKSKKDDDGTKSKNDKGTKSQNDKGTKSQNDKGTKSKGDNTKSLTSMNDKTTNSAAAGGGAGVKSSRVKDAEEGDNKKGTSTAIDNTASLEL</sequence>
<accession>A0ACB1AEM3</accession>
<proteinExistence type="predicted"/>
<comment type="caution">
    <text evidence="1">The sequence shown here is derived from an EMBL/GenBank/DDBJ whole genome shotgun (WGS) entry which is preliminary data.</text>
</comment>
<keyword evidence="2" id="KW-1185">Reference proteome</keyword>
<dbReference type="Proteomes" id="UP001497535">
    <property type="component" value="Unassembled WGS sequence"/>
</dbReference>
<organism evidence="1 2">
    <name type="scientific">Meloidogyne enterolobii</name>
    <name type="common">Root-knot nematode worm</name>
    <name type="synonym">Meloidogyne mayaguensis</name>
    <dbReference type="NCBI Taxonomy" id="390850"/>
    <lineage>
        <taxon>Eukaryota</taxon>
        <taxon>Metazoa</taxon>
        <taxon>Ecdysozoa</taxon>
        <taxon>Nematoda</taxon>
        <taxon>Chromadorea</taxon>
        <taxon>Rhabditida</taxon>
        <taxon>Tylenchina</taxon>
        <taxon>Tylenchomorpha</taxon>
        <taxon>Tylenchoidea</taxon>
        <taxon>Meloidogynidae</taxon>
        <taxon>Meloidogyninae</taxon>
        <taxon>Meloidogyne</taxon>
    </lineage>
</organism>
<gene>
    <name evidence="1" type="ORF">MENTE1834_LOCUS37743</name>
</gene>